<reference evidence="1" key="1">
    <citation type="submission" date="2021-06" db="EMBL/GenBank/DDBJ databases">
        <authorList>
            <person name="Kallberg Y."/>
            <person name="Tangrot J."/>
            <person name="Rosling A."/>
        </authorList>
    </citation>
    <scope>NUCLEOTIDE SEQUENCE</scope>
    <source>
        <strain evidence="1">UK204</strain>
    </source>
</reference>
<name>A0A9N9GMR6_9GLOM</name>
<evidence type="ECO:0000313" key="1">
    <source>
        <dbReference type="EMBL" id="CAG8616974.1"/>
    </source>
</evidence>
<organism evidence="1 2">
    <name type="scientific">Funneliformis caledonium</name>
    <dbReference type="NCBI Taxonomy" id="1117310"/>
    <lineage>
        <taxon>Eukaryota</taxon>
        <taxon>Fungi</taxon>
        <taxon>Fungi incertae sedis</taxon>
        <taxon>Mucoromycota</taxon>
        <taxon>Glomeromycotina</taxon>
        <taxon>Glomeromycetes</taxon>
        <taxon>Glomerales</taxon>
        <taxon>Glomeraceae</taxon>
        <taxon>Funneliformis</taxon>
    </lineage>
</organism>
<proteinExistence type="predicted"/>
<evidence type="ECO:0000313" key="2">
    <source>
        <dbReference type="Proteomes" id="UP000789570"/>
    </source>
</evidence>
<protein>
    <submittedName>
        <fullName evidence="1">10606_t:CDS:1</fullName>
    </submittedName>
</protein>
<keyword evidence="2" id="KW-1185">Reference proteome</keyword>
<gene>
    <name evidence="1" type="ORF">FCALED_LOCUS9356</name>
</gene>
<dbReference type="Proteomes" id="UP000789570">
    <property type="component" value="Unassembled WGS sequence"/>
</dbReference>
<sequence>MALAFLPPEEIPAVFDQIKHIIPKNAAEIWSVDDLVKLDYPRT</sequence>
<comment type="caution">
    <text evidence="1">The sequence shown here is derived from an EMBL/GenBank/DDBJ whole genome shotgun (WGS) entry which is preliminary data.</text>
</comment>
<dbReference type="EMBL" id="CAJVPQ010003062">
    <property type="protein sequence ID" value="CAG8616974.1"/>
    <property type="molecule type" value="Genomic_DNA"/>
</dbReference>
<dbReference type="AlphaFoldDB" id="A0A9N9GMR6"/>
<accession>A0A9N9GMR6</accession>